<proteinExistence type="predicted"/>
<reference evidence="1 2" key="1">
    <citation type="submission" date="2023-07" db="EMBL/GenBank/DDBJ databases">
        <title>Sorghum-associated microbial communities from plants grown in Nebraska, USA.</title>
        <authorList>
            <person name="Schachtman D."/>
        </authorList>
    </citation>
    <scope>NUCLEOTIDE SEQUENCE [LARGE SCALE GENOMIC DNA]</scope>
    <source>
        <strain evidence="1 2">CC523</strain>
    </source>
</reference>
<gene>
    <name evidence="1" type="ORF">J2T10_000105</name>
</gene>
<evidence type="ECO:0000313" key="2">
    <source>
        <dbReference type="Proteomes" id="UP001244563"/>
    </source>
</evidence>
<name>A0ABT9TFQ9_PAENI</name>
<organism evidence="1 2">
    <name type="scientific">Paenarthrobacter nicotinovorans</name>
    <name type="common">Arthrobacter nicotinovorans</name>
    <dbReference type="NCBI Taxonomy" id="29320"/>
    <lineage>
        <taxon>Bacteria</taxon>
        <taxon>Bacillati</taxon>
        <taxon>Actinomycetota</taxon>
        <taxon>Actinomycetes</taxon>
        <taxon>Micrococcales</taxon>
        <taxon>Micrococcaceae</taxon>
        <taxon>Paenarthrobacter</taxon>
    </lineage>
</organism>
<protein>
    <submittedName>
        <fullName evidence="1">Uncharacterized protein</fullName>
    </submittedName>
</protein>
<dbReference type="EMBL" id="JAUSSW010000001">
    <property type="protein sequence ID" value="MDQ0100486.1"/>
    <property type="molecule type" value="Genomic_DNA"/>
</dbReference>
<evidence type="ECO:0000313" key="1">
    <source>
        <dbReference type="EMBL" id="MDQ0100486.1"/>
    </source>
</evidence>
<accession>A0ABT9TFQ9</accession>
<comment type="caution">
    <text evidence="1">The sequence shown here is derived from an EMBL/GenBank/DDBJ whole genome shotgun (WGS) entry which is preliminary data.</text>
</comment>
<dbReference type="Proteomes" id="UP001244563">
    <property type="component" value="Unassembled WGS sequence"/>
</dbReference>
<sequence>MSTQEQHEAEQLAQAIQATIQSLNLERHSQ</sequence>
<keyword evidence="2" id="KW-1185">Reference proteome</keyword>